<reference evidence="1 2" key="1">
    <citation type="journal article" date="2020" name="Mol. Biol. Evol.">
        <title>Distinct Expression and Methylation Patterns for Genes with Different Fates following a Single Whole-Genome Duplication in Flowering Plants.</title>
        <authorList>
            <person name="Shi T."/>
            <person name="Rahmani R.S."/>
            <person name="Gugger P.F."/>
            <person name="Wang M."/>
            <person name="Li H."/>
            <person name="Zhang Y."/>
            <person name="Li Z."/>
            <person name="Wang Q."/>
            <person name="Van de Peer Y."/>
            <person name="Marchal K."/>
            <person name="Chen J."/>
        </authorList>
    </citation>
    <scope>NUCLEOTIDE SEQUENCE [LARGE SCALE GENOMIC DNA]</scope>
    <source>
        <tissue evidence="1">Leaf</tissue>
    </source>
</reference>
<organism evidence="1 2">
    <name type="scientific">Nelumbo nucifera</name>
    <name type="common">Sacred lotus</name>
    <dbReference type="NCBI Taxonomy" id="4432"/>
    <lineage>
        <taxon>Eukaryota</taxon>
        <taxon>Viridiplantae</taxon>
        <taxon>Streptophyta</taxon>
        <taxon>Embryophyta</taxon>
        <taxon>Tracheophyta</taxon>
        <taxon>Spermatophyta</taxon>
        <taxon>Magnoliopsida</taxon>
        <taxon>Proteales</taxon>
        <taxon>Nelumbonaceae</taxon>
        <taxon>Nelumbo</taxon>
    </lineage>
</organism>
<evidence type="ECO:0000313" key="1">
    <source>
        <dbReference type="EMBL" id="DAD30157.1"/>
    </source>
</evidence>
<accession>A0A822YCG7</accession>
<dbReference type="EMBL" id="DUZY01000002">
    <property type="protein sequence ID" value="DAD30157.1"/>
    <property type="molecule type" value="Genomic_DNA"/>
</dbReference>
<name>A0A822YCG7_NELNU</name>
<protein>
    <submittedName>
        <fullName evidence="1">Uncharacterized protein</fullName>
    </submittedName>
</protein>
<comment type="caution">
    <text evidence="1">The sequence shown here is derived from an EMBL/GenBank/DDBJ whole genome shotgun (WGS) entry which is preliminary data.</text>
</comment>
<proteinExistence type="predicted"/>
<evidence type="ECO:0000313" key="2">
    <source>
        <dbReference type="Proteomes" id="UP000607653"/>
    </source>
</evidence>
<dbReference type="Proteomes" id="UP000607653">
    <property type="component" value="Unassembled WGS sequence"/>
</dbReference>
<keyword evidence="2" id="KW-1185">Reference proteome</keyword>
<gene>
    <name evidence="1" type="ORF">HUJ06_031625</name>
</gene>
<sequence length="73" mass="8033">MVASELSPKITVIKTARSPVVVGRPGPRIRFSSSFCTDLTESWVVSVPHPPPSDPHEQDGDFFSTLFLQSSLY</sequence>
<dbReference type="AlphaFoldDB" id="A0A822YCG7"/>